<organism evidence="1">
    <name type="scientific">mine drainage metagenome</name>
    <dbReference type="NCBI Taxonomy" id="410659"/>
    <lineage>
        <taxon>unclassified sequences</taxon>
        <taxon>metagenomes</taxon>
        <taxon>ecological metagenomes</taxon>
    </lineage>
</organism>
<dbReference type="AlphaFoldDB" id="E6Q6L3"/>
<sequence>MAREIKNFALATAVCLALSTHLAIGQTQTPVPSATAYYKAAIVAMQRLPEPVDLTYTTHFVNSGIHFGLFHAADHKVGLGFTIAPGVAANGSVSYKTWTSLPAGSTLAVSASGKRYLSHSPLFVPTWSGVFNLIRYGWSGPPRVNAPATAAAASLPVGMKTIAVVSAIGTGAYRVEDRGAAICPGGAPGHALHLVPIFDPAEHHLSDVVIDTNNMRFCSMRFGINASIVALGVIGYLDVHFASAGKYWLVHDTHMVLSLRSFGIQLKHGATTISYPKMKFTTSFPRDLFVDAEAKGREF</sequence>
<protein>
    <submittedName>
        <fullName evidence="1">Uncharacterized protein</fullName>
    </submittedName>
</protein>
<comment type="caution">
    <text evidence="1">The sequence shown here is derived from an EMBL/GenBank/DDBJ whole genome shotgun (WGS) entry which is preliminary data.</text>
</comment>
<evidence type="ECO:0000313" key="1">
    <source>
        <dbReference type="EMBL" id="CBI02838.1"/>
    </source>
</evidence>
<name>E6Q6L3_9ZZZZ</name>
<dbReference type="EMBL" id="CABO01000042">
    <property type="protein sequence ID" value="CBI02838.1"/>
    <property type="molecule type" value="Genomic_DNA"/>
</dbReference>
<gene>
    <name evidence="1" type="ORF">CARN4_2682</name>
</gene>
<reference evidence="1" key="1">
    <citation type="submission" date="2009-10" db="EMBL/GenBank/DDBJ databases">
        <title>Diversity of trophic interactions inside an arsenic-rich microbial ecosystem.</title>
        <authorList>
            <person name="Bertin P.N."/>
            <person name="Heinrich-Salmeron A."/>
            <person name="Pelletier E."/>
            <person name="Goulhen-Chollet F."/>
            <person name="Arsene-Ploetze F."/>
            <person name="Gallien S."/>
            <person name="Calteau A."/>
            <person name="Vallenet D."/>
            <person name="Casiot C."/>
            <person name="Chane-Woon-Ming B."/>
            <person name="Giloteaux L."/>
            <person name="Barakat M."/>
            <person name="Bonnefoy V."/>
            <person name="Bruneel O."/>
            <person name="Chandler M."/>
            <person name="Cleiss J."/>
            <person name="Duran R."/>
            <person name="Elbaz-Poulichet F."/>
            <person name="Fonknechten N."/>
            <person name="Lauga B."/>
            <person name="Mornico D."/>
            <person name="Ortet P."/>
            <person name="Schaeffer C."/>
            <person name="Siguier P."/>
            <person name="Alexander Thil Smith A."/>
            <person name="Van Dorsselaer A."/>
            <person name="Weissenbach J."/>
            <person name="Medigue C."/>
            <person name="Le Paslier D."/>
        </authorList>
    </citation>
    <scope>NUCLEOTIDE SEQUENCE</scope>
</reference>
<accession>E6Q6L3</accession>
<proteinExistence type="predicted"/>